<dbReference type="InterPro" id="IPR036236">
    <property type="entry name" value="Znf_C2H2_sf"/>
</dbReference>
<dbReference type="Proteomes" id="UP001454036">
    <property type="component" value="Unassembled WGS sequence"/>
</dbReference>
<dbReference type="SMART" id="SM00614">
    <property type="entry name" value="ZnF_BED"/>
    <property type="match status" value="1"/>
</dbReference>
<dbReference type="PANTHER" id="PTHR34396:SF10">
    <property type="entry name" value="BED-TYPE DOMAIN-CONTAINING PROTEIN"/>
    <property type="match status" value="1"/>
</dbReference>
<dbReference type="EMBL" id="BAABME010002086">
    <property type="protein sequence ID" value="GAA0152954.1"/>
    <property type="molecule type" value="Genomic_DNA"/>
</dbReference>
<evidence type="ECO:0000313" key="7">
    <source>
        <dbReference type="EMBL" id="GAA0152954.1"/>
    </source>
</evidence>
<evidence type="ECO:0000256" key="5">
    <source>
        <dbReference type="SAM" id="MobiDB-lite"/>
    </source>
</evidence>
<evidence type="ECO:0000256" key="2">
    <source>
        <dbReference type="ARBA" id="ARBA00022771"/>
    </source>
</evidence>
<dbReference type="SUPFAM" id="SSF57667">
    <property type="entry name" value="beta-beta-alpha zinc fingers"/>
    <property type="match status" value="1"/>
</dbReference>
<evidence type="ECO:0000256" key="4">
    <source>
        <dbReference type="PROSITE-ProRule" id="PRU00027"/>
    </source>
</evidence>
<evidence type="ECO:0000256" key="3">
    <source>
        <dbReference type="ARBA" id="ARBA00022833"/>
    </source>
</evidence>
<evidence type="ECO:0000256" key="1">
    <source>
        <dbReference type="ARBA" id="ARBA00022723"/>
    </source>
</evidence>
<keyword evidence="2 4" id="KW-0863">Zinc-finger</keyword>
<proteinExistence type="predicted"/>
<keyword evidence="1" id="KW-0479">Metal-binding</keyword>
<keyword evidence="3" id="KW-0862">Zinc</keyword>
<dbReference type="InterPro" id="IPR003656">
    <property type="entry name" value="Znf_BED"/>
</dbReference>
<comment type="caution">
    <text evidence="7">The sequence shown here is derived from an EMBL/GenBank/DDBJ whole genome shotgun (WGS) entry which is preliminary data.</text>
</comment>
<evidence type="ECO:0000259" key="6">
    <source>
        <dbReference type="PROSITE" id="PS50808"/>
    </source>
</evidence>
<name>A0AAV3PMK6_LITER</name>
<reference evidence="7 8" key="1">
    <citation type="submission" date="2024-01" db="EMBL/GenBank/DDBJ databases">
        <title>The complete chloroplast genome sequence of Lithospermum erythrorhizon: insights into the phylogenetic relationship among Boraginaceae species and the maternal lineages of purple gromwells.</title>
        <authorList>
            <person name="Okada T."/>
            <person name="Watanabe K."/>
        </authorList>
    </citation>
    <scope>NUCLEOTIDE SEQUENCE [LARGE SCALE GENOMIC DNA]</scope>
</reference>
<feature type="compositionally biased region" description="Polar residues" evidence="5">
    <location>
        <begin position="1"/>
        <end position="13"/>
    </location>
</feature>
<dbReference type="GO" id="GO:0006357">
    <property type="term" value="P:regulation of transcription by RNA polymerase II"/>
    <property type="evidence" value="ECO:0007669"/>
    <property type="project" value="TreeGrafter"/>
</dbReference>
<dbReference type="PANTHER" id="PTHR34396">
    <property type="entry name" value="OS03G0264950 PROTEIN-RELATED"/>
    <property type="match status" value="1"/>
</dbReference>
<dbReference type="GO" id="GO:0008270">
    <property type="term" value="F:zinc ion binding"/>
    <property type="evidence" value="ECO:0007669"/>
    <property type="project" value="UniProtKB-KW"/>
</dbReference>
<dbReference type="AlphaFoldDB" id="A0AAV3PMK6"/>
<sequence length="236" mass="27128">MLSASTQSNGSPSDDQRRRQLVTVSSIREAENGLDVDDLSLSTGDKRKREGKPRSRVWQHFTKLIKEDGSCEKCKCNHCLRLFTCSSRSGTTHLLRHITEGICPAYNNKDRTDHWPAPSSDDQDFDPDLVDDYRKAPRRADTFMNDLRACASKLVELTNQSLIPTSPDYSLAAAVKCLNDLDDIPQSSEMYLDAFEFLKDAAERECFICLSPEPRRRWLQRMLQRRYPSRYAYHTD</sequence>
<organism evidence="7 8">
    <name type="scientific">Lithospermum erythrorhizon</name>
    <name type="common">Purple gromwell</name>
    <name type="synonym">Lithospermum officinale var. erythrorhizon</name>
    <dbReference type="NCBI Taxonomy" id="34254"/>
    <lineage>
        <taxon>Eukaryota</taxon>
        <taxon>Viridiplantae</taxon>
        <taxon>Streptophyta</taxon>
        <taxon>Embryophyta</taxon>
        <taxon>Tracheophyta</taxon>
        <taxon>Spermatophyta</taxon>
        <taxon>Magnoliopsida</taxon>
        <taxon>eudicotyledons</taxon>
        <taxon>Gunneridae</taxon>
        <taxon>Pentapetalae</taxon>
        <taxon>asterids</taxon>
        <taxon>lamiids</taxon>
        <taxon>Boraginales</taxon>
        <taxon>Boraginaceae</taxon>
        <taxon>Boraginoideae</taxon>
        <taxon>Lithospermeae</taxon>
        <taxon>Lithospermum</taxon>
    </lineage>
</organism>
<keyword evidence="8" id="KW-1185">Reference proteome</keyword>
<dbReference type="InterPro" id="IPR053031">
    <property type="entry name" value="Cuticle_assoc_protein"/>
</dbReference>
<dbReference type="GO" id="GO:1990837">
    <property type="term" value="F:sequence-specific double-stranded DNA binding"/>
    <property type="evidence" value="ECO:0007669"/>
    <property type="project" value="TreeGrafter"/>
</dbReference>
<gene>
    <name evidence="7" type="ORF">LIER_11308</name>
</gene>
<evidence type="ECO:0000313" key="8">
    <source>
        <dbReference type="Proteomes" id="UP001454036"/>
    </source>
</evidence>
<dbReference type="GO" id="GO:0005634">
    <property type="term" value="C:nucleus"/>
    <property type="evidence" value="ECO:0007669"/>
    <property type="project" value="TreeGrafter"/>
</dbReference>
<feature type="region of interest" description="Disordered" evidence="5">
    <location>
        <begin position="1"/>
        <end position="20"/>
    </location>
</feature>
<protein>
    <recommendedName>
        <fullName evidence="6">BED-type domain-containing protein</fullName>
    </recommendedName>
</protein>
<feature type="domain" description="BED-type" evidence="6">
    <location>
        <begin position="52"/>
        <end position="110"/>
    </location>
</feature>
<accession>A0AAV3PMK6</accession>
<dbReference type="Pfam" id="PF02892">
    <property type="entry name" value="zf-BED"/>
    <property type="match status" value="1"/>
</dbReference>
<dbReference type="PROSITE" id="PS50808">
    <property type="entry name" value="ZF_BED"/>
    <property type="match status" value="1"/>
</dbReference>